<keyword evidence="2" id="KW-0732">Signal</keyword>
<feature type="chain" id="PRO_5012761431" evidence="2">
    <location>
        <begin position="28"/>
        <end position="295"/>
    </location>
</feature>
<reference evidence="4" key="1">
    <citation type="journal article" date="2017" name="Nature">
        <title>The sunflower genome provides insights into oil metabolism, flowering and Asterid evolution.</title>
        <authorList>
            <person name="Badouin H."/>
            <person name="Gouzy J."/>
            <person name="Grassa C.J."/>
            <person name="Murat F."/>
            <person name="Staton S.E."/>
            <person name="Cottret L."/>
            <person name="Lelandais-Briere C."/>
            <person name="Owens G.L."/>
            <person name="Carrere S."/>
            <person name="Mayjonade B."/>
            <person name="Legrand L."/>
            <person name="Gill N."/>
            <person name="Kane N.C."/>
            <person name="Bowers J.E."/>
            <person name="Hubner S."/>
            <person name="Bellec A."/>
            <person name="Berard A."/>
            <person name="Berges H."/>
            <person name="Blanchet N."/>
            <person name="Boniface M.C."/>
            <person name="Brunel D."/>
            <person name="Catrice O."/>
            <person name="Chaidir N."/>
            <person name="Claudel C."/>
            <person name="Donnadieu C."/>
            <person name="Faraut T."/>
            <person name="Fievet G."/>
            <person name="Helmstetter N."/>
            <person name="King M."/>
            <person name="Knapp S.J."/>
            <person name="Lai Z."/>
            <person name="Le Paslier M.C."/>
            <person name="Lippi Y."/>
            <person name="Lorenzon L."/>
            <person name="Mandel J.R."/>
            <person name="Marage G."/>
            <person name="Marchand G."/>
            <person name="Marquand E."/>
            <person name="Bret-Mestries E."/>
            <person name="Morien E."/>
            <person name="Nambeesan S."/>
            <person name="Nguyen T."/>
            <person name="Pegot-Espagnet P."/>
            <person name="Pouilly N."/>
            <person name="Raftis F."/>
            <person name="Sallet E."/>
            <person name="Schiex T."/>
            <person name="Thomas J."/>
            <person name="Vandecasteele C."/>
            <person name="Vares D."/>
            <person name="Vear F."/>
            <person name="Vautrin S."/>
            <person name="Crespi M."/>
            <person name="Mangin B."/>
            <person name="Burke J.M."/>
            <person name="Salse J."/>
            <person name="Munos S."/>
            <person name="Vincourt P."/>
            <person name="Rieseberg L.H."/>
            <person name="Langlade N.B."/>
        </authorList>
    </citation>
    <scope>NUCLEOTIDE SEQUENCE [LARGE SCALE GENOMIC DNA]</scope>
    <source>
        <strain evidence="4">cv. SF193</strain>
    </source>
</reference>
<evidence type="ECO:0000313" key="4">
    <source>
        <dbReference type="Proteomes" id="UP000215914"/>
    </source>
</evidence>
<sequence>MLMGSKTRFIIKCVIFYYLCSFLVTQAMNNHHDQSLDDFLQDHAKNSIPKYPKVGKLYNVSLPANFTGMEVSVVHLQSSSVWARGANLGHFQVPPRIIPKPNVTSLDMVFSNLGNWSSYYYNMPNYAFVTPVLGFSAYGVSYTKDQDGHLTSTVTKLELPLIRKPIMVHFPSVWLPQGKCVKFYSNGLTMITNMSLSRTCEVWGQGYFGIVVQTPSSHDIWKMWVIGIGVGCIGFFLFGLVLFKVIRFVEKRKIQKMEINSEKSEVLDTKYVGHSRMPCAFGIRTQPVLETDYFP</sequence>
<keyword evidence="1" id="KW-0812">Transmembrane</keyword>
<proteinExistence type="predicted"/>
<dbReference type="OMA" id="WIGETKL"/>
<dbReference type="InParanoid" id="A0A251UGX1"/>
<dbReference type="PANTHER" id="PTHR33512:SF7">
    <property type="entry name" value="LEGUME LECTIN DOMAIN-CONTAINING PROTEIN"/>
    <property type="match status" value="1"/>
</dbReference>
<dbReference type="Pfam" id="PF06697">
    <property type="entry name" value="DUF1191"/>
    <property type="match status" value="1"/>
</dbReference>
<dbReference type="InterPro" id="IPR010605">
    <property type="entry name" value="DUF1191"/>
</dbReference>
<name>A0A251UGX1_HELAN</name>
<evidence type="ECO:0000313" key="3">
    <source>
        <dbReference type="EMBL" id="OTG22344.1"/>
    </source>
</evidence>
<evidence type="ECO:0000256" key="2">
    <source>
        <dbReference type="SAM" id="SignalP"/>
    </source>
</evidence>
<organism evidence="3 4">
    <name type="scientific">Helianthus annuus</name>
    <name type="common">Common sunflower</name>
    <dbReference type="NCBI Taxonomy" id="4232"/>
    <lineage>
        <taxon>Eukaryota</taxon>
        <taxon>Viridiplantae</taxon>
        <taxon>Streptophyta</taxon>
        <taxon>Embryophyta</taxon>
        <taxon>Tracheophyta</taxon>
        <taxon>Spermatophyta</taxon>
        <taxon>Magnoliopsida</taxon>
        <taxon>eudicotyledons</taxon>
        <taxon>Gunneridae</taxon>
        <taxon>Pentapetalae</taxon>
        <taxon>asterids</taxon>
        <taxon>campanulids</taxon>
        <taxon>Asterales</taxon>
        <taxon>Asteraceae</taxon>
        <taxon>Asteroideae</taxon>
        <taxon>Heliantheae alliance</taxon>
        <taxon>Heliantheae</taxon>
        <taxon>Helianthus</taxon>
    </lineage>
</organism>
<dbReference type="PANTHER" id="PTHR33512">
    <property type="entry name" value="PROTEIN, PUTATIVE (DUF1191)-RELATED"/>
    <property type="match status" value="1"/>
</dbReference>
<feature type="transmembrane region" description="Helical" evidence="1">
    <location>
        <begin position="223"/>
        <end position="246"/>
    </location>
</feature>
<keyword evidence="4" id="KW-1185">Reference proteome</keyword>
<keyword evidence="1" id="KW-1133">Transmembrane helix</keyword>
<dbReference type="EMBL" id="CM007895">
    <property type="protein sequence ID" value="OTG22344.1"/>
    <property type="molecule type" value="Genomic_DNA"/>
</dbReference>
<gene>
    <name evidence="3" type="ORF">HannXRQ_Chr06g0170481</name>
</gene>
<dbReference type="STRING" id="4232.A0A251UGX1"/>
<evidence type="ECO:0000256" key="1">
    <source>
        <dbReference type="SAM" id="Phobius"/>
    </source>
</evidence>
<dbReference type="Proteomes" id="UP000215914">
    <property type="component" value="Chromosome 6"/>
</dbReference>
<keyword evidence="1" id="KW-0472">Membrane</keyword>
<dbReference type="AlphaFoldDB" id="A0A251UGX1"/>
<accession>A0A251UGX1</accession>
<feature type="signal peptide" evidence="2">
    <location>
        <begin position="1"/>
        <end position="27"/>
    </location>
</feature>
<protein>
    <submittedName>
        <fullName evidence="3">Uncharacterized protein</fullName>
    </submittedName>
</protein>